<organism evidence="2 3">
    <name type="scientific">Blastococcus brunescens</name>
    <dbReference type="NCBI Taxonomy" id="1564165"/>
    <lineage>
        <taxon>Bacteria</taxon>
        <taxon>Bacillati</taxon>
        <taxon>Actinomycetota</taxon>
        <taxon>Actinomycetes</taxon>
        <taxon>Geodermatophilales</taxon>
        <taxon>Geodermatophilaceae</taxon>
        <taxon>Blastococcus</taxon>
    </lineage>
</organism>
<accession>A0ABZ1B983</accession>
<name>A0ABZ1B983_9ACTN</name>
<dbReference type="EMBL" id="CP141261">
    <property type="protein sequence ID" value="WRL66932.1"/>
    <property type="molecule type" value="Genomic_DNA"/>
</dbReference>
<evidence type="ECO:0000313" key="3">
    <source>
        <dbReference type="Proteomes" id="UP001324287"/>
    </source>
</evidence>
<keyword evidence="3" id="KW-1185">Reference proteome</keyword>
<protein>
    <submittedName>
        <fullName evidence="2">DUF559 domain-containing protein</fullName>
    </submittedName>
</protein>
<evidence type="ECO:0000313" key="2">
    <source>
        <dbReference type="EMBL" id="WRL66932.1"/>
    </source>
</evidence>
<sequence length="66" mass="7460">MDGAAWHGSRAQREADIRRDALVATAGWQTLRFSFARLTRSPETCRREILAVHTARLRLLRGGAVR</sequence>
<gene>
    <name evidence="2" type="ORF">U6N30_11080</name>
</gene>
<evidence type="ECO:0000259" key="1">
    <source>
        <dbReference type="Pfam" id="PF04480"/>
    </source>
</evidence>
<dbReference type="Pfam" id="PF04480">
    <property type="entry name" value="DUF559"/>
    <property type="match status" value="1"/>
</dbReference>
<dbReference type="Gene3D" id="3.40.960.10">
    <property type="entry name" value="VSR Endonuclease"/>
    <property type="match status" value="1"/>
</dbReference>
<reference evidence="2 3" key="1">
    <citation type="submission" date="2023-12" db="EMBL/GenBank/DDBJ databases">
        <title>Blastococcus brunescens sp. nov., an actonobacterium isolated from sandstone collected in sahara desert.</title>
        <authorList>
            <person name="Gtari M."/>
            <person name="Ghodhbane F."/>
        </authorList>
    </citation>
    <scope>NUCLEOTIDE SEQUENCE [LARGE SCALE GENOMIC DNA]</scope>
    <source>
        <strain evidence="2 3">BMG 8361</strain>
    </source>
</reference>
<feature type="domain" description="DUF559" evidence="1">
    <location>
        <begin position="2"/>
        <end position="52"/>
    </location>
</feature>
<dbReference type="InterPro" id="IPR007569">
    <property type="entry name" value="DUF559"/>
</dbReference>
<dbReference type="Proteomes" id="UP001324287">
    <property type="component" value="Chromosome"/>
</dbReference>
<dbReference type="RefSeq" id="WP_324278243.1">
    <property type="nucleotide sequence ID" value="NZ_CP141261.1"/>
</dbReference>
<proteinExistence type="predicted"/>